<feature type="compositionally biased region" description="Polar residues" evidence="1">
    <location>
        <begin position="163"/>
        <end position="174"/>
    </location>
</feature>
<evidence type="ECO:0000313" key="3">
    <source>
        <dbReference type="Proteomes" id="UP000620133"/>
    </source>
</evidence>
<feature type="compositionally biased region" description="Acidic residues" evidence="1">
    <location>
        <begin position="151"/>
        <end position="162"/>
    </location>
</feature>
<dbReference type="InterPro" id="IPR018649">
    <property type="entry name" value="SHOCT"/>
</dbReference>
<sequence length="208" mass="23439">MNELNKDNIFINHKNGNGVLEYLQNQMLGDEKAVFMYAGPSAVLPKLAVGLLLTSKARCFVGVVLKKLVFKSELLISTKASNLLGLITDEKNETYIVFKSDVNSITKTSGQEDKSETYDRIKVVYDIKNDMINKTLQIILSDLILITQDNPTEEEEPSEDGETIQSDSPKTPATTNYISELKELKELLDMDILTKDEFEARKKEILSR</sequence>
<protein>
    <submittedName>
        <fullName evidence="2">Uncharacterized protein</fullName>
    </submittedName>
</protein>
<accession>A0A7U9TH95</accession>
<dbReference type="AlphaFoldDB" id="A0A7U9TH95"/>
<evidence type="ECO:0000256" key="1">
    <source>
        <dbReference type="SAM" id="MobiDB-lite"/>
    </source>
</evidence>
<name>A0A7U9TH95_9MOLU</name>
<dbReference type="Proteomes" id="UP000620133">
    <property type="component" value="Chromosome"/>
</dbReference>
<dbReference type="RefSeq" id="WP_231756782.1">
    <property type="nucleotide sequence ID" value="NZ_AP024412.1"/>
</dbReference>
<evidence type="ECO:0000313" key="2">
    <source>
        <dbReference type="EMBL" id="BCR35202.1"/>
    </source>
</evidence>
<gene>
    <name evidence="2" type="ORF">MPAN_000950</name>
</gene>
<dbReference type="EMBL" id="AP024412">
    <property type="protein sequence ID" value="BCR35202.1"/>
    <property type="molecule type" value="Genomic_DNA"/>
</dbReference>
<dbReference type="Pfam" id="PF09851">
    <property type="entry name" value="SHOCT"/>
    <property type="match status" value="1"/>
</dbReference>
<reference evidence="2" key="1">
    <citation type="submission" date="2021-01" db="EMBL/GenBank/DDBJ databases">
        <title>Draft genome sequence of Acholeplasmataceae bacterium strain Mahy22.</title>
        <authorList>
            <person name="Watanabe M."/>
            <person name="Kojima H."/>
            <person name="Fukui M."/>
        </authorList>
    </citation>
    <scope>NUCLEOTIDE SEQUENCE</scope>
    <source>
        <strain evidence="2">Mahy22</strain>
    </source>
</reference>
<proteinExistence type="predicted"/>
<organism evidence="2 3">
    <name type="scientific">Mariniplasma anaerobium</name>
    <dbReference type="NCBI Taxonomy" id="2735436"/>
    <lineage>
        <taxon>Bacteria</taxon>
        <taxon>Bacillati</taxon>
        <taxon>Mycoplasmatota</taxon>
        <taxon>Mollicutes</taxon>
        <taxon>Acholeplasmatales</taxon>
        <taxon>Acholeplasmataceae</taxon>
        <taxon>Mariniplasma</taxon>
    </lineage>
</organism>
<dbReference type="KEGG" id="manr:MPAN_000950"/>
<feature type="region of interest" description="Disordered" evidence="1">
    <location>
        <begin position="150"/>
        <end position="174"/>
    </location>
</feature>
<keyword evidence="3" id="KW-1185">Reference proteome</keyword>